<dbReference type="FunCoup" id="K4AIU4">
    <property type="interactions" value="9"/>
</dbReference>
<dbReference type="HOGENOM" id="CLU_038874_0_0_1"/>
<organism evidence="3 4">
    <name type="scientific">Setaria italica</name>
    <name type="common">Foxtail millet</name>
    <name type="synonym">Panicum italicum</name>
    <dbReference type="NCBI Taxonomy" id="4555"/>
    <lineage>
        <taxon>Eukaryota</taxon>
        <taxon>Viridiplantae</taxon>
        <taxon>Streptophyta</taxon>
        <taxon>Embryophyta</taxon>
        <taxon>Tracheophyta</taxon>
        <taxon>Spermatophyta</taxon>
        <taxon>Magnoliopsida</taxon>
        <taxon>Liliopsida</taxon>
        <taxon>Poales</taxon>
        <taxon>Poaceae</taxon>
        <taxon>PACMAD clade</taxon>
        <taxon>Panicoideae</taxon>
        <taxon>Panicodae</taxon>
        <taxon>Paniceae</taxon>
        <taxon>Cenchrinae</taxon>
        <taxon>Setaria</taxon>
    </lineage>
</organism>
<feature type="domain" description="F-box" evidence="1">
    <location>
        <begin position="9"/>
        <end position="52"/>
    </location>
</feature>
<dbReference type="PROSITE" id="PS50181">
    <property type="entry name" value="FBOX"/>
    <property type="match status" value="1"/>
</dbReference>
<dbReference type="Proteomes" id="UP000004995">
    <property type="component" value="Unassembled WGS sequence"/>
</dbReference>
<dbReference type="Gene3D" id="1.20.1280.50">
    <property type="match status" value="1"/>
</dbReference>
<dbReference type="SUPFAM" id="SSF81383">
    <property type="entry name" value="F-box domain"/>
    <property type="match status" value="1"/>
</dbReference>
<name>K4AIU4_SETIT</name>
<dbReference type="InterPro" id="IPR017451">
    <property type="entry name" value="F-box-assoc_interact_dom"/>
</dbReference>
<dbReference type="InterPro" id="IPR001810">
    <property type="entry name" value="F-box_dom"/>
</dbReference>
<dbReference type="EnsemblPlants" id="KQK90725">
    <property type="protein sequence ID" value="KQK90725"/>
    <property type="gene ID" value="SETIT_038806mg"/>
</dbReference>
<dbReference type="SMART" id="SM00256">
    <property type="entry name" value="FBOX"/>
    <property type="match status" value="1"/>
</dbReference>
<dbReference type="EMBL" id="AGNK02005975">
    <property type="status" value="NOT_ANNOTATED_CDS"/>
    <property type="molecule type" value="Genomic_DNA"/>
</dbReference>
<dbReference type="InterPro" id="IPR036047">
    <property type="entry name" value="F-box-like_dom_sf"/>
</dbReference>
<protein>
    <recommendedName>
        <fullName evidence="1">F-box domain-containing protein</fullName>
    </recommendedName>
</protein>
<dbReference type="AlphaFoldDB" id="K4AIU4"/>
<evidence type="ECO:0000313" key="3">
    <source>
        <dbReference type="EnsemblPlants" id="KQK90725"/>
    </source>
</evidence>
<reference evidence="2 4" key="1">
    <citation type="journal article" date="2012" name="Nat. Biotechnol.">
        <title>Reference genome sequence of the model plant Setaria.</title>
        <authorList>
            <person name="Bennetzen J.L."/>
            <person name="Schmutz J."/>
            <person name="Wang H."/>
            <person name="Percifield R."/>
            <person name="Hawkins J."/>
            <person name="Pontaroli A.C."/>
            <person name="Estep M."/>
            <person name="Feng L."/>
            <person name="Vaughn J.N."/>
            <person name="Grimwood J."/>
            <person name="Jenkins J."/>
            <person name="Barry K."/>
            <person name="Lindquist E."/>
            <person name="Hellsten U."/>
            <person name="Deshpande S."/>
            <person name="Wang X."/>
            <person name="Wu X."/>
            <person name="Mitros T."/>
            <person name="Triplett J."/>
            <person name="Yang X."/>
            <person name="Ye C.Y."/>
            <person name="Mauro-Herrera M."/>
            <person name="Wang L."/>
            <person name="Li P."/>
            <person name="Sharma M."/>
            <person name="Sharma R."/>
            <person name="Ronald P.C."/>
            <person name="Panaud O."/>
            <person name="Kellogg E.A."/>
            <person name="Brutnell T.P."/>
            <person name="Doust A.N."/>
            <person name="Tuskan G.A."/>
            <person name="Rokhsar D."/>
            <person name="Devos K.M."/>
        </authorList>
    </citation>
    <scope>NUCLEOTIDE SEQUENCE [LARGE SCALE GENOMIC DNA]</scope>
    <source>
        <strain evidence="4">cv. Yugu1</strain>
        <strain evidence="2">Yugu1</strain>
    </source>
</reference>
<gene>
    <name evidence="2" type="ORF">SETIT_9G390100v2</name>
</gene>
<dbReference type="InterPro" id="IPR050796">
    <property type="entry name" value="SCF_F-box_component"/>
</dbReference>
<dbReference type="InterPro" id="IPR006527">
    <property type="entry name" value="F-box-assoc_dom_typ1"/>
</dbReference>
<dbReference type="OrthoDB" id="587254at2759"/>
<reference evidence="3" key="3">
    <citation type="submission" date="2018-08" db="UniProtKB">
        <authorList>
            <consortium name="EnsemblPlants"/>
        </authorList>
    </citation>
    <scope>IDENTIFICATION</scope>
    <source>
        <strain evidence="3">Yugu1</strain>
    </source>
</reference>
<dbReference type="eggNOG" id="ENOG502SX3H">
    <property type="taxonomic scope" value="Eukaryota"/>
</dbReference>
<evidence type="ECO:0000313" key="2">
    <source>
        <dbReference type="EMBL" id="RCV44630.1"/>
    </source>
</evidence>
<keyword evidence="4" id="KW-1185">Reference proteome</keyword>
<dbReference type="PANTHER" id="PTHR31672">
    <property type="entry name" value="BNACNNG10540D PROTEIN"/>
    <property type="match status" value="1"/>
</dbReference>
<evidence type="ECO:0000313" key="4">
    <source>
        <dbReference type="Proteomes" id="UP000004995"/>
    </source>
</evidence>
<dbReference type="OMA" id="RWRLFGW"/>
<accession>K4AIU4</accession>
<dbReference type="Gramene" id="KQK90725">
    <property type="protein sequence ID" value="KQK90725"/>
    <property type="gene ID" value="SETIT_038806mg"/>
</dbReference>
<dbReference type="EMBL" id="CM003536">
    <property type="protein sequence ID" value="RCV44630.1"/>
    <property type="molecule type" value="Genomic_DNA"/>
</dbReference>
<dbReference type="NCBIfam" id="TIGR01640">
    <property type="entry name" value="F_box_assoc_1"/>
    <property type="match status" value="1"/>
</dbReference>
<sequence length="408" mass="45145">MAAHGPFLLPDDVLADILARLPRRSIGCFRAVCRAWNAIASSPSADRLFAKRPAAVTAITEKNRSLEVDDERRPVYIVRFDFFRGRWHPDVHSHKRGPCPRAVSLDDVTIAAEAFRSWDGVLCTRVFPREPQPGAGAGAGADYMLWNPLTNACAVVSAPAGEGRIIGGYAHPATGRFHLLHCSDVAVPRHRDLVAPITARILAVGDGTAWREVPLPSSLSMMGERDHSVSLHGNLHWLVQPAGSGKVALLVFDTAQEKFWVMAAPERPGLDPATARSRVVPGGKLCVLALTQQPPVALEVWMLDDYSDTRSWRFRETVRLDSIRLPPRSDWPRWFAAAAAVEVVEGVHEGEEIFIQHEHGIIAYSVRNKVWRNVSVGQSCAALLVHRESVMRPEISFGKALRVFRRRT</sequence>
<proteinExistence type="predicted"/>
<evidence type="ECO:0000259" key="1">
    <source>
        <dbReference type="PROSITE" id="PS50181"/>
    </source>
</evidence>
<dbReference type="CDD" id="cd22157">
    <property type="entry name" value="F-box_AtFBW1-like"/>
    <property type="match status" value="1"/>
</dbReference>
<reference evidence="2" key="2">
    <citation type="submission" date="2015-07" db="EMBL/GenBank/DDBJ databases">
        <authorList>
            <person name="Noorani M."/>
        </authorList>
    </citation>
    <scope>NUCLEOTIDE SEQUENCE</scope>
    <source>
        <strain evidence="2">Yugu1</strain>
    </source>
</reference>
<dbReference type="Pfam" id="PF07734">
    <property type="entry name" value="FBA_1"/>
    <property type="match status" value="1"/>
</dbReference>
<dbReference type="Pfam" id="PF00646">
    <property type="entry name" value="F-box"/>
    <property type="match status" value="1"/>
</dbReference>